<gene>
    <name evidence="1" type="ORF">J3Q64DRAFT_1745012</name>
</gene>
<sequence length="108" mass="12621">MSFDLKDSSKAKTTTIFVKESAWKEAAEIAQNNNAASIASYDLIYMNLITNDTKVTIDSFRHKKKYTIPCLFDSLSKRFYMEDIYKRIYDNVTGFSSPWCWNDCKFIK</sequence>
<organism evidence="1 2">
    <name type="scientific">Phycomyces blakesleeanus</name>
    <dbReference type="NCBI Taxonomy" id="4837"/>
    <lineage>
        <taxon>Eukaryota</taxon>
        <taxon>Fungi</taxon>
        <taxon>Fungi incertae sedis</taxon>
        <taxon>Mucoromycota</taxon>
        <taxon>Mucoromycotina</taxon>
        <taxon>Mucoromycetes</taxon>
        <taxon>Mucorales</taxon>
        <taxon>Phycomycetaceae</taxon>
        <taxon>Phycomyces</taxon>
    </lineage>
</organism>
<evidence type="ECO:0000313" key="2">
    <source>
        <dbReference type="Proteomes" id="UP001448207"/>
    </source>
</evidence>
<comment type="caution">
    <text evidence="1">The sequence shown here is derived from an EMBL/GenBank/DDBJ whole genome shotgun (WGS) entry which is preliminary data.</text>
</comment>
<keyword evidence="2" id="KW-1185">Reference proteome</keyword>
<accession>A0ABR3AXX1</accession>
<reference evidence="1 2" key="1">
    <citation type="submission" date="2024-04" db="EMBL/GenBank/DDBJ databases">
        <title>Symmetric and asymmetric DNA N6-adenine methylation regulates different biological responses in Mucorales.</title>
        <authorList>
            <consortium name="Lawrence Berkeley National Laboratory"/>
            <person name="Lax C."/>
            <person name="Mondo S.J."/>
            <person name="Osorio-Concepcion M."/>
            <person name="Muszewska A."/>
            <person name="Corrochano-Luque M."/>
            <person name="Gutierrez G."/>
            <person name="Riley R."/>
            <person name="Lipzen A."/>
            <person name="Guo J."/>
            <person name="Hundley H."/>
            <person name="Amirebrahimi M."/>
            <person name="Ng V."/>
            <person name="Lorenzo-Gutierrez D."/>
            <person name="Binder U."/>
            <person name="Yang J."/>
            <person name="Song Y."/>
            <person name="Canovas D."/>
            <person name="Navarro E."/>
            <person name="Freitag M."/>
            <person name="Gabaldon T."/>
            <person name="Grigoriev I.V."/>
            <person name="Corrochano L.M."/>
            <person name="Nicolas F.E."/>
            <person name="Garre V."/>
        </authorList>
    </citation>
    <scope>NUCLEOTIDE SEQUENCE [LARGE SCALE GENOMIC DNA]</scope>
    <source>
        <strain evidence="1 2">L51</strain>
    </source>
</reference>
<dbReference type="Proteomes" id="UP001448207">
    <property type="component" value="Unassembled WGS sequence"/>
</dbReference>
<proteinExistence type="predicted"/>
<dbReference type="EMBL" id="JBCLYO010000011">
    <property type="protein sequence ID" value="KAL0084981.1"/>
    <property type="molecule type" value="Genomic_DNA"/>
</dbReference>
<evidence type="ECO:0000313" key="1">
    <source>
        <dbReference type="EMBL" id="KAL0084981.1"/>
    </source>
</evidence>
<protein>
    <submittedName>
        <fullName evidence="1">Uncharacterized protein</fullName>
    </submittedName>
</protein>
<name>A0ABR3AXX1_PHYBL</name>